<protein>
    <submittedName>
        <fullName evidence="1">Uncharacterized protein</fullName>
    </submittedName>
</protein>
<dbReference type="RefSeq" id="WP_116881023.1">
    <property type="nucleotide sequence ID" value="NZ_QURB01000005.1"/>
</dbReference>
<evidence type="ECO:0000313" key="1">
    <source>
        <dbReference type="EMBL" id="RFC54183.1"/>
    </source>
</evidence>
<dbReference type="AlphaFoldDB" id="A0A3E1EXJ7"/>
<keyword evidence="2" id="KW-1185">Reference proteome</keyword>
<sequence>MKIAAIFFLVIFTISFNVNSKSNINVFDAIKNNQIELAATSNGNHSGEAIILKINKLGRLSGIVIPAGTRFISENGEDQDLITVEEELIVLKNGSTEHIIKGFCVQQDNLSPSEGSSFYLAKEGNDQLIKLANYLDGKSIEDNIIQTAVWAVSDDMNVSGIHNDEASVDALREYVCSITGKENVWYNSDPSYSIDANRNIVQEMTKVEGMLDYIVSNTGLLKMEICKENGDVHRTLNGGSPISRTGNYSFKFSLKVKGWESGNYSVQLRIGDKVIHKKEFVIV</sequence>
<gene>
    <name evidence="1" type="ORF">DXU93_09360</name>
</gene>
<accession>A0A3E1EXJ7</accession>
<proteinExistence type="predicted"/>
<dbReference type="EMBL" id="QURB01000005">
    <property type="protein sequence ID" value="RFC54183.1"/>
    <property type="molecule type" value="Genomic_DNA"/>
</dbReference>
<comment type="caution">
    <text evidence="1">The sequence shown here is derived from an EMBL/GenBank/DDBJ whole genome shotgun (WGS) entry which is preliminary data.</text>
</comment>
<organism evidence="1 2">
    <name type="scientific">Brumimicrobium aurantiacum</name>
    <dbReference type="NCBI Taxonomy" id="1737063"/>
    <lineage>
        <taxon>Bacteria</taxon>
        <taxon>Pseudomonadati</taxon>
        <taxon>Bacteroidota</taxon>
        <taxon>Flavobacteriia</taxon>
        <taxon>Flavobacteriales</taxon>
        <taxon>Crocinitomicaceae</taxon>
        <taxon>Brumimicrobium</taxon>
    </lineage>
</organism>
<dbReference type="Proteomes" id="UP000257127">
    <property type="component" value="Unassembled WGS sequence"/>
</dbReference>
<dbReference type="OrthoDB" id="1466905at2"/>
<name>A0A3E1EXJ7_9FLAO</name>
<reference evidence="1 2" key="1">
    <citation type="submission" date="2018-08" db="EMBL/GenBank/DDBJ databases">
        <title>The draft genome squence of Brumimicrobium sp. N62.</title>
        <authorList>
            <person name="Du Z.-J."/>
            <person name="Luo H.-R."/>
        </authorList>
    </citation>
    <scope>NUCLEOTIDE SEQUENCE [LARGE SCALE GENOMIC DNA]</scope>
    <source>
        <strain evidence="1 2">N62</strain>
    </source>
</reference>
<evidence type="ECO:0000313" key="2">
    <source>
        <dbReference type="Proteomes" id="UP000257127"/>
    </source>
</evidence>